<dbReference type="GO" id="GO:0001228">
    <property type="term" value="F:DNA-binding transcription activator activity, RNA polymerase II-specific"/>
    <property type="evidence" value="ECO:0007669"/>
    <property type="project" value="TreeGrafter"/>
</dbReference>
<dbReference type="PANTHER" id="PTHR47784">
    <property type="entry name" value="STEROL UPTAKE CONTROL PROTEIN 2"/>
    <property type="match status" value="1"/>
</dbReference>
<reference evidence="1 2" key="1">
    <citation type="journal article" date="2009" name="PLoS Genet.">
        <title>The genome of Nectria haematococca: contribution of supernumerary chromosomes to gene expansion.</title>
        <authorList>
            <person name="Coleman J.J."/>
            <person name="Rounsley S.D."/>
            <person name="Rodriguez-Carres M."/>
            <person name="Kuo A."/>
            <person name="Wasmann C.C."/>
            <person name="Grimwood J."/>
            <person name="Schmutz J."/>
            <person name="Taga M."/>
            <person name="White G.J."/>
            <person name="Zhou S."/>
            <person name="Schwartz D.C."/>
            <person name="Freitag M."/>
            <person name="Ma L.J."/>
            <person name="Danchin E.G."/>
            <person name="Henrissat B."/>
            <person name="Coutinho P.M."/>
            <person name="Nelson D.R."/>
            <person name="Straney D."/>
            <person name="Napoli C.A."/>
            <person name="Barker B.M."/>
            <person name="Gribskov M."/>
            <person name="Rep M."/>
            <person name="Kroken S."/>
            <person name="Molnar I."/>
            <person name="Rensing C."/>
            <person name="Kennell J.C."/>
            <person name="Zamora J."/>
            <person name="Farman M.L."/>
            <person name="Selker E.U."/>
            <person name="Salamov A."/>
            <person name="Shapiro H."/>
            <person name="Pangilinan J."/>
            <person name="Lindquist E."/>
            <person name="Lamers C."/>
            <person name="Grigoriev I.V."/>
            <person name="Geiser D.M."/>
            <person name="Covert S.F."/>
            <person name="Temporini E."/>
            <person name="Vanetten H.D."/>
        </authorList>
    </citation>
    <scope>NUCLEOTIDE SEQUENCE [LARGE SCALE GENOMIC DNA]</scope>
    <source>
        <strain evidence="2">ATCC MYA-4622 / CBS 123669 / FGSC 9596 / NRRL 45880 / 77-13-4</strain>
    </source>
</reference>
<organism evidence="1 2">
    <name type="scientific">Fusarium vanettenii (strain ATCC MYA-4622 / CBS 123669 / FGSC 9596 / NRRL 45880 / 77-13-4)</name>
    <name type="common">Fusarium solani subsp. pisi</name>
    <dbReference type="NCBI Taxonomy" id="660122"/>
    <lineage>
        <taxon>Eukaryota</taxon>
        <taxon>Fungi</taxon>
        <taxon>Dikarya</taxon>
        <taxon>Ascomycota</taxon>
        <taxon>Pezizomycotina</taxon>
        <taxon>Sordariomycetes</taxon>
        <taxon>Hypocreomycetidae</taxon>
        <taxon>Hypocreales</taxon>
        <taxon>Nectriaceae</taxon>
        <taxon>Fusarium</taxon>
        <taxon>Fusarium solani species complex</taxon>
        <taxon>Fusarium vanettenii</taxon>
    </lineage>
</organism>
<name>C7ZA92_FUSV7</name>
<dbReference type="eggNOG" id="ENOG502S51T">
    <property type="taxonomic scope" value="Eukaryota"/>
</dbReference>
<accession>C7ZA92</accession>
<dbReference type="EMBL" id="GG698912">
    <property type="protein sequence ID" value="EEU39234.1"/>
    <property type="molecule type" value="Genomic_DNA"/>
</dbReference>
<dbReference type="Proteomes" id="UP000005206">
    <property type="component" value="Chromosome 6"/>
</dbReference>
<protein>
    <recommendedName>
        <fullName evidence="3">Zn(2)-C6 fungal-type domain-containing protein</fullName>
    </recommendedName>
</protein>
<dbReference type="HOGENOM" id="CLU_024934_0_4_1"/>
<dbReference type="KEGG" id="nhe:NECHADRAFT_82017"/>
<gene>
    <name evidence="1" type="ORF">NECHADRAFT_82017</name>
</gene>
<proteinExistence type="predicted"/>
<sequence length="390" mass="43706">MVESENLPTQPLSVQTIPSRPRKRIGFRKSRNGCLRCKTRKVKTCVPSQSPLGDDGPLASTTGTPLVPFPFLSVDPADAPECWLSNAELIFHYTNVTCRSILSGHAMPTYQVVIPQEGLSHPYLMRMIMALSSFHLAYLNKDKRPHYLALANKQQSLAVRGLRGTLGQAVTQQNCHALWVSSIFLAISKFAFSPSCDHRQDGCCSALLNLVDIFSMINGMMAIMRSSLHLIQTGPLKAIFNKRQGFRYARENLQELLQRLSDLDGVLKSMELDLDPSVHLALTSALERLISCVTDIIKPPDSGSCSMDIKILFIWPSEVSQGFFDLVRARHPLAVIILAHYCCLIRWSASAYWFCRCWGRPLADSVLSILEDSDLAHWAEWSVKVMREDE</sequence>
<dbReference type="PANTHER" id="PTHR47784:SF5">
    <property type="entry name" value="STEROL UPTAKE CONTROL PROTEIN 2"/>
    <property type="match status" value="1"/>
</dbReference>
<dbReference type="InterPro" id="IPR053157">
    <property type="entry name" value="Sterol_Uptake_Regulator"/>
</dbReference>
<evidence type="ECO:0008006" key="3">
    <source>
        <dbReference type="Google" id="ProtNLM"/>
    </source>
</evidence>
<dbReference type="OMA" id="IHYLRFR"/>
<dbReference type="VEuPathDB" id="FungiDB:NECHADRAFT_82017"/>
<dbReference type="OrthoDB" id="3546279at2759"/>
<dbReference type="AlphaFoldDB" id="C7ZA92"/>
<dbReference type="RefSeq" id="XP_003044947.1">
    <property type="nucleotide sequence ID" value="XM_003044901.1"/>
</dbReference>
<keyword evidence="2" id="KW-1185">Reference proteome</keyword>
<dbReference type="GeneID" id="9672129"/>
<evidence type="ECO:0000313" key="2">
    <source>
        <dbReference type="Proteomes" id="UP000005206"/>
    </source>
</evidence>
<evidence type="ECO:0000313" key="1">
    <source>
        <dbReference type="EMBL" id="EEU39234.1"/>
    </source>
</evidence>
<dbReference type="InParanoid" id="C7ZA92"/>